<protein>
    <recommendedName>
        <fullName evidence="5">Pentatricopeptide repeat-containing protein</fullName>
    </recommendedName>
</protein>
<evidence type="ECO:0008006" key="5">
    <source>
        <dbReference type="Google" id="ProtNLM"/>
    </source>
</evidence>
<name>A0ABQ8DL03_BRANA</name>
<dbReference type="Gene3D" id="1.25.40.10">
    <property type="entry name" value="Tetratricopeptide repeat domain"/>
    <property type="match status" value="2"/>
</dbReference>
<reference evidence="3 4" key="1">
    <citation type="submission" date="2021-05" db="EMBL/GenBank/DDBJ databases">
        <title>Genome Assembly of Synthetic Allotetraploid Brassica napus Reveals Homoeologous Exchanges between Subgenomes.</title>
        <authorList>
            <person name="Davis J.T."/>
        </authorList>
    </citation>
    <scope>NUCLEOTIDE SEQUENCE [LARGE SCALE GENOMIC DNA]</scope>
    <source>
        <strain evidence="4">cv. Da-Ae</strain>
        <tissue evidence="3">Seedling</tissue>
    </source>
</reference>
<dbReference type="Pfam" id="PF01535">
    <property type="entry name" value="PPR"/>
    <property type="match status" value="1"/>
</dbReference>
<dbReference type="EMBL" id="JAGKQM010000004">
    <property type="protein sequence ID" value="KAH0930042.1"/>
    <property type="molecule type" value="Genomic_DNA"/>
</dbReference>
<dbReference type="InterPro" id="IPR002885">
    <property type="entry name" value="PPR_rpt"/>
</dbReference>
<evidence type="ECO:0000256" key="1">
    <source>
        <dbReference type="ARBA" id="ARBA00022737"/>
    </source>
</evidence>
<gene>
    <name evidence="3" type="ORF">HID58_015769</name>
</gene>
<accession>A0ABQ8DL03</accession>
<evidence type="ECO:0000256" key="2">
    <source>
        <dbReference type="PROSITE-ProRule" id="PRU00708"/>
    </source>
</evidence>
<dbReference type="NCBIfam" id="TIGR00756">
    <property type="entry name" value="PPR"/>
    <property type="match status" value="1"/>
</dbReference>
<dbReference type="Proteomes" id="UP000824890">
    <property type="component" value="Unassembled WGS sequence"/>
</dbReference>
<organism evidence="3 4">
    <name type="scientific">Brassica napus</name>
    <name type="common">Rape</name>
    <dbReference type="NCBI Taxonomy" id="3708"/>
    <lineage>
        <taxon>Eukaryota</taxon>
        <taxon>Viridiplantae</taxon>
        <taxon>Streptophyta</taxon>
        <taxon>Embryophyta</taxon>
        <taxon>Tracheophyta</taxon>
        <taxon>Spermatophyta</taxon>
        <taxon>Magnoliopsida</taxon>
        <taxon>eudicotyledons</taxon>
        <taxon>Gunneridae</taxon>
        <taxon>Pentapetalae</taxon>
        <taxon>rosids</taxon>
        <taxon>malvids</taxon>
        <taxon>Brassicales</taxon>
        <taxon>Brassicaceae</taxon>
        <taxon>Brassiceae</taxon>
        <taxon>Brassica</taxon>
    </lineage>
</organism>
<evidence type="ECO:0000313" key="3">
    <source>
        <dbReference type="EMBL" id="KAH0930042.1"/>
    </source>
</evidence>
<keyword evidence="4" id="KW-1185">Reference proteome</keyword>
<keyword evidence="1" id="KW-0677">Repeat</keyword>
<proteinExistence type="predicted"/>
<evidence type="ECO:0000313" key="4">
    <source>
        <dbReference type="Proteomes" id="UP000824890"/>
    </source>
</evidence>
<dbReference type="PANTHER" id="PTHR47880:SF1">
    <property type="entry name" value="OS05G0353300 PROTEIN"/>
    <property type="match status" value="1"/>
</dbReference>
<sequence length="507" mass="57535">MAAYARTFSSLTHLHQTFSPPFSLLRRRHHSAKPTSRITCNLKFNHHKLRSPRSVELDRFITSQEESGGGGGGGEADEEIGEGFFEAIEELERMAREPSDILEEMNHRLSPRELQLMLVYFAQEGRDSWCALEVFEWLKKEDRVDEEMMELMVSIMCGWVRKLVEEECGAGEVFELLVDMDCVGLRPGFSMVEKVIALYCEMGKKESAVLFVKEVLRRRDGFGGYSVVVGGSEGRKGGPTGYLAWKMMVDGDYKNAVDLVVDLRHSGLKPEAYSYLIAMTAIVKELNSLGKTLRELRRYTRAGLVAEIDDHDRLLIEKYQSELISCGLELAAWAIQEGKDNESIVGAVHERLLAMYICAGRGPEAEKQLWEMKFAGREPDSDLHDIVMAICASQKEVDAVSRLLTRAEYMGAERRKKTLSWLLRGYVKGGHFEEASETLVTMIDSGLCPEYIDRVAVMQGMTRKIQRPRDVEAYMGLCKKLFDAGLVGPCLVYMYMDKYKMWIVKMM</sequence>
<dbReference type="PANTHER" id="PTHR47880">
    <property type="entry name" value="OS05G0353300 PROTEIN"/>
    <property type="match status" value="1"/>
</dbReference>
<feature type="repeat" description="PPR" evidence="2">
    <location>
        <begin position="415"/>
        <end position="449"/>
    </location>
</feature>
<comment type="caution">
    <text evidence="3">The sequence shown here is derived from an EMBL/GenBank/DDBJ whole genome shotgun (WGS) entry which is preliminary data.</text>
</comment>
<dbReference type="InterPro" id="IPR011990">
    <property type="entry name" value="TPR-like_helical_dom_sf"/>
</dbReference>
<dbReference type="PROSITE" id="PS51375">
    <property type="entry name" value="PPR"/>
    <property type="match status" value="1"/>
</dbReference>